<protein>
    <submittedName>
        <fullName evidence="3">Rhodanese-like domain-containing protein</fullName>
    </submittedName>
</protein>
<dbReference type="InterPro" id="IPR052367">
    <property type="entry name" value="Thiosulfate_ST/Rhodanese-like"/>
</dbReference>
<proteinExistence type="predicted"/>
<evidence type="ECO:0000259" key="2">
    <source>
        <dbReference type="PROSITE" id="PS50206"/>
    </source>
</evidence>
<dbReference type="RefSeq" id="WP_138259076.1">
    <property type="nucleotide sequence ID" value="NZ_VBUK01000009.1"/>
</dbReference>
<dbReference type="PROSITE" id="PS50206">
    <property type="entry name" value="RHODANESE_3"/>
    <property type="match status" value="1"/>
</dbReference>
<feature type="signal peptide" evidence="1">
    <location>
        <begin position="1"/>
        <end position="18"/>
    </location>
</feature>
<comment type="caution">
    <text evidence="3">The sequence shown here is derived from an EMBL/GenBank/DDBJ whole genome shotgun (WGS) entry which is preliminary data.</text>
</comment>
<dbReference type="Gene3D" id="3.40.250.10">
    <property type="entry name" value="Rhodanese-like domain"/>
    <property type="match status" value="1"/>
</dbReference>
<evidence type="ECO:0000313" key="4">
    <source>
        <dbReference type="Proteomes" id="UP000308382"/>
    </source>
</evidence>
<gene>
    <name evidence="3" type="ORF">FEK29_14060</name>
</gene>
<dbReference type="SUPFAM" id="SSF52821">
    <property type="entry name" value="Rhodanese/Cell cycle control phosphatase"/>
    <property type="match status" value="1"/>
</dbReference>
<dbReference type="OrthoDB" id="9808735at2"/>
<dbReference type="Pfam" id="PF00581">
    <property type="entry name" value="Rhodanese"/>
    <property type="match status" value="1"/>
</dbReference>
<dbReference type="InterPro" id="IPR001763">
    <property type="entry name" value="Rhodanese-like_dom"/>
</dbReference>
<feature type="domain" description="Rhodanese" evidence="2">
    <location>
        <begin position="35"/>
        <end position="121"/>
    </location>
</feature>
<organism evidence="3 4">
    <name type="scientific">Maribacter aurantiacus</name>
    <dbReference type="NCBI Taxonomy" id="1882343"/>
    <lineage>
        <taxon>Bacteria</taxon>
        <taxon>Pseudomonadati</taxon>
        <taxon>Bacteroidota</taxon>
        <taxon>Flavobacteriia</taxon>
        <taxon>Flavobacteriales</taxon>
        <taxon>Flavobacteriaceae</taxon>
        <taxon>Maribacter</taxon>
    </lineage>
</organism>
<dbReference type="InterPro" id="IPR036873">
    <property type="entry name" value="Rhodanese-like_dom_sf"/>
</dbReference>
<dbReference type="EMBL" id="VBUK01000009">
    <property type="protein sequence ID" value="TLF43231.1"/>
    <property type="molecule type" value="Genomic_DNA"/>
</dbReference>
<evidence type="ECO:0000256" key="1">
    <source>
        <dbReference type="SAM" id="SignalP"/>
    </source>
</evidence>
<sequence length="122" mass="13708">MKYPVILLLSFLLNLSCAQTQTPSSKPINSITADEMKNVVLLDVRTPEEYAQGHLDNSLNINWFDADFAQQVEGIDKNETIYVYCKVGGRSAKAQEKLKSLGYKNVVNLEGGYDAWSLKHPR</sequence>
<dbReference type="PANTHER" id="PTHR45431">
    <property type="entry name" value="RHODANESE-LIKE DOMAIN-CONTAINING PROTEIN 15, CHLOROPLASTIC"/>
    <property type="match status" value="1"/>
</dbReference>
<reference evidence="3 4" key="1">
    <citation type="journal article" date="2017" name="Int. J. Syst. Evol. Microbiol.">
        <title>Maripseudobacter aurantiacus gen. nov., sp. nov., a novel member of the family Flavobacteriaceae isolated from a sedimentation basin.</title>
        <authorList>
            <person name="Chen C."/>
            <person name="Su Y."/>
            <person name="Tao T."/>
            <person name="Fu G."/>
            <person name="Zhang C."/>
            <person name="Sun C."/>
            <person name="Zhang X."/>
            <person name="Wu M."/>
        </authorList>
    </citation>
    <scope>NUCLEOTIDE SEQUENCE [LARGE SCALE GENOMIC DNA]</scope>
    <source>
        <strain evidence="4">CDA4</strain>
    </source>
</reference>
<name>A0A5R8M0Q7_9FLAO</name>
<dbReference type="AlphaFoldDB" id="A0A5R8M0Q7"/>
<feature type="chain" id="PRO_5024421437" evidence="1">
    <location>
        <begin position="19"/>
        <end position="122"/>
    </location>
</feature>
<accession>A0A5R8M0Q7</accession>
<dbReference type="Proteomes" id="UP000308382">
    <property type="component" value="Unassembled WGS sequence"/>
</dbReference>
<dbReference type="SMART" id="SM00450">
    <property type="entry name" value="RHOD"/>
    <property type="match status" value="1"/>
</dbReference>
<dbReference type="PANTHER" id="PTHR45431:SF3">
    <property type="entry name" value="RHODANESE-LIKE DOMAIN-CONTAINING PROTEIN 15, CHLOROPLASTIC"/>
    <property type="match status" value="1"/>
</dbReference>
<dbReference type="CDD" id="cd00158">
    <property type="entry name" value="RHOD"/>
    <property type="match status" value="1"/>
</dbReference>
<keyword evidence="1" id="KW-0732">Signal</keyword>
<keyword evidence="4" id="KW-1185">Reference proteome</keyword>
<evidence type="ECO:0000313" key="3">
    <source>
        <dbReference type="EMBL" id="TLF43231.1"/>
    </source>
</evidence>